<dbReference type="AlphaFoldDB" id="A0A1W2BEF0"/>
<proteinExistence type="predicted"/>
<gene>
    <name evidence="1" type="ORF">SAMN06297251_10689</name>
</gene>
<evidence type="ECO:0000313" key="2">
    <source>
        <dbReference type="Proteomes" id="UP000192656"/>
    </source>
</evidence>
<protein>
    <submittedName>
        <fullName evidence="1">Uncharacterized protein</fullName>
    </submittedName>
</protein>
<evidence type="ECO:0000313" key="1">
    <source>
        <dbReference type="EMBL" id="SMC71102.1"/>
    </source>
</evidence>
<dbReference type="EMBL" id="FWXR01000006">
    <property type="protein sequence ID" value="SMC71102.1"/>
    <property type="molecule type" value="Genomic_DNA"/>
</dbReference>
<sequence>MREEKTKKVFLHEVLSVATVNPSQRPTNSF</sequence>
<reference evidence="1 2" key="1">
    <citation type="submission" date="2017-04" db="EMBL/GenBank/DDBJ databases">
        <authorList>
            <person name="Afonso C.L."/>
            <person name="Miller P.J."/>
            <person name="Scott M.A."/>
            <person name="Spackman E."/>
            <person name="Goraichik I."/>
            <person name="Dimitrov K.M."/>
            <person name="Suarez D.L."/>
            <person name="Swayne D.E."/>
        </authorList>
    </citation>
    <scope>NUCLEOTIDE SEQUENCE [LARGE SCALE GENOMIC DNA]</scope>
    <source>
        <strain evidence="1 2">CGMCC 1.10972</strain>
    </source>
</reference>
<dbReference type="Proteomes" id="UP000192656">
    <property type="component" value="Unassembled WGS sequence"/>
</dbReference>
<name>A0A1W2BEF0_9HYPH</name>
<accession>A0A1W2BEF0</accession>
<dbReference type="STRING" id="937218.SAMN06297251_10689"/>
<organism evidence="1 2">
    <name type="scientific">Fulvimarina manganoxydans</name>
    <dbReference type="NCBI Taxonomy" id="937218"/>
    <lineage>
        <taxon>Bacteria</taxon>
        <taxon>Pseudomonadati</taxon>
        <taxon>Pseudomonadota</taxon>
        <taxon>Alphaproteobacteria</taxon>
        <taxon>Hyphomicrobiales</taxon>
        <taxon>Aurantimonadaceae</taxon>
        <taxon>Fulvimarina</taxon>
    </lineage>
</organism>
<keyword evidence="2" id="KW-1185">Reference proteome</keyword>